<proteinExistence type="predicted"/>
<reference evidence="1 2" key="1">
    <citation type="journal article" date="2021" name="BMC Biol.">
        <title>Horizontally acquired antibacterial genes associated with adaptive radiation of ladybird beetles.</title>
        <authorList>
            <person name="Li H.S."/>
            <person name="Tang X.F."/>
            <person name="Huang Y.H."/>
            <person name="Xu Z.Y."/>
            <person name="Chen M.L."/>
            <person name="Du X.Y."/>
            <person name="Qiu B.Y."/>
            <person name="Chen P.T."/>
            <person name="Zhang W."/>
            <person name="Slipinski A."/>
            <person name="Escalona H.E."/>
            <person name="Waterhouse R.M."/>
            <person name="Zwick A."/>
            <person name="Pang H."/>
        </authorList>
    </citation>
    <scope>NUCLEOTIDE SEQUENCE [LARGE SCALE GENOMIC DNA]</scope>
    <source>
        <strain evidence="1">SYSU2018</strain>
    </source>
</reference>
<gene>
    <name evidence="1" type="ORF">HHI36_013519</name>
</gene>
<comment type="caution">
    <text evidence="1">The sequence shown here is derived from an EMBL/GenBank/DDBJ whole genome shotgun (WGS) entry which is preliminary data.</text>
</comment>
<protein>
    <submittedName>
        <fullName evidence="1">Uncharacterized protein</fullName>
    </submittedName>
</protein>
<dbReference type="EMBL" id="JABFTP020000103">
    <property type="protein sequence ID" value="KAL3278178.1"/>
    <property type="molecule type" value="Genomic_DNA"/>
</dbReference>
<keyword evidence="2" id="KW-1185">Reference proteome</keyword>
<dbReference type="Proteomes" id="UP001516400">
    <property type="component" value="Unassembled WGS sequence"/>
</dbReference>
<evidence type="ECO:0000313" key="1">
    <source>
        <dbReference type="EMBL" id="KAL3278178.1"/>
    </source>
</evidence>
<sequence>MIKFHIYIGSVGKNSFIVGDINLNVLENKNKNVKNYLDMISTNFYKIQNENMITRKEKHREGINSDHVITLKCICCQVRPKNITISDHKMVIVTAKLNKHKPLNITNKITTKTDYTKTNNLLSQKIQPDDNLNKLITKIGISKQESTTQKTLKKKYDNEWFNMKIQKAMKKRYREHRRMNKYPLRKMEKTNKQIHHANL</sequence>
<organism evidence="1 2">
    <name type="scientific">Cryptolaemus montrouzieri</name>
    <dbReference type="NCBI Taxonomy" id="559131"/>
    <lineage>
        <taxon>Eukaryota</taxon>
        <taxon>Metazoa</taxon>
        <taxon>Ecdysozoa</taxon>
        <taxon>Arthropoda</taxon>
        <taxon>Hexapoda</taxon>
        <taxon>Insecta</taxon>
        <taxon>Pterygota</taxon>
        <taxon>Neoptera</taxon>
        <taxon>Endopterygota</taxon>
        <taxon>Coleoptera</taxon>
        <taxon>Polyphaga</taxon>
        <taxon>Cucujiformia</taxon>
        <taxon>Coccinelloidea</taxon>
        <taxon>Coccinellidae</taxon>
        <taxon>Scymninae</taxon>
        <taxon>Scymnini</taxon>
        <taxon>Cryptolaemus</taxon>
    </lineage>
</organism>
<name>A0ABD2NHE1_9CUCU</name>
<dbReference type="AlphaFoldDB" id="A0ABD2NHE1"/>
<evidence type="ECO:0000313" key="2">
    <source>
        <dbReference type="Proteomes" id="UP001516400"/>
    </source>
</evidence>
<accession>A0ABD2NHE1</accession>